<dbReference type="PANTHER" id="PTHR42904">
    <property type="entry name" value="NUDIX HYDROLASE, NUDC SUBFAMILY"/>
    <property type="match status" value="1"/>
</dbReference>
<evidence type="ECO:0000256" key="4">
    <source>
        <dbReference type="ARBA" id="ARBA00012381"/>
    </source>
</evidence>
<evidence type="ECO:0000256" key="6">
    <source>
        <dbReference type="ARBA" id="ARBA00022801"/>
    </source>
</evidence>
<proteinExistence type="inferred from homology"/>
<organism evidence="11 12">
    <name type="scientific">Kutzneria viridogrisea</name>
    <dbReference type="NCBI Taxonomy" id="47990"/>
    <lineage>
        <taxon>Bacteria</taxon>
        <taxon>Bacillati</taxon>
        <taxon>Actinomycetota</taxon>
        <taxon>Actinomycetes</taxon>
        <taxon>Pseudonocardiales</taxon>
        <taxon>Pseudonocardiaceae</taxon>
        <taxon>Kutzneria</taxon>
    </lineage>
</organism>
<dbReference type="CDD" id="cd03429">
    <property type="entry name" value="NUDIX_NADH_pyrophosphatase_Nudt13"/>
    <property type="match status" value="1"/>
</dbReference>
<dbReference type="InterPro" id="IPR049734">
    <property type="entry name" value="NudC-like_C"/>
</dbReference>
<dbReference type="InterPro" id="IPR015376">
    <property type="entry name" value="Znr_NADH_PPase"/>
</dbReference>
<keyword evidence="12" id="KW-1185">Reference proteome</keyword>
<sequence>MSESAIAYTGLGLDRAGARRRDPAWLGEQRARQDVRLLRFWQDRYAPDSQVVAGQEVFLGLDGEVPVFAVDLPEAADTVDVRSLFGTVPADQAAALVCAKGLLHWNRHQRFCGTCGAATESREGGHLRVCQGSHCGRLLFPRIEPAVIVLVEHEDRCLLARHRGAGPTAFATLAGFVEIGEALEEAVRREVAEESGVTVDTVTYLGSQPWPFPSGLMIGFRARAVSGHIAVDHEELEEARWFTREEVLAGGHTGRVDSIGAHLIEQWVKTPGLAPSGA</sequence>
<dbReference type="PROSITE" id="PS51462">
    <property type="entry name" value="NUDIX"/>
    <property type="match status" value="1"/>
</dbReference>
<reference evidence="11 12" key="1">
    <citation type="submission" date="2020-08" db="EMBL/GenBank/DDBJ databases">
        <title>Genomic Encyclopedia of Archaeal and Bacterial Type Strains, Phase II (KMG-II): from individual species to whole genera.</title>
        <authorList>
            <person name="Goeker M."/>
        </authorList>
    </citation>
    <scope>NUCLEOTIDE SEQUENCE [LARGE SCALE GENOMIC DNA]</scope>
    <source>
        <strain evidence="11 12">DSM 43850</strain>
    </source>
</reference>
<evidence type="ECO:0000313" key="11">
    <source>
        <dbReference type="EMBL" id="MBA8925174.1"/>
    </source>
</evidence>
<feature type="domain" description="Nudix hydrolase" evidence="10">
    <location>
        <begin position="141"/>
        <end position="269"/>
    </location>
</feature>
<dbReference type="InterPro" id="IPR000086">
    <property type="entry name" value="NUDIX_hydrolase_dom"/>
</dbReference>
<gene>
    <name evidence="11" type="ORF">BC739_002373</name>
</gene>
<evidence type="ECO:0000256" key="3">
    <source>
        <dbReference type="ARBA" id="ARBA00009595"/>
    </source>
</evidence>
<dbReference type="Gene3D" id="3.90.79.20">
    <property type="match status" value="1"/>
</dbReference>
<dbReference type="RefSeq" id="WP_318296191.1">
    <property type="nucleotide sequence ID" value="NZ_BAAABQ010000006.1"/>
</dbReference>
<dbReference type="PANTHER" id="PTHR42904:SF6">
    <property type="entry name" value="NAD-CAPPED RNA HYDROLASE NUDT12"/>
    <property type="match status" value="1"/>
</dbReference>
<evidence type="ECO:0000313" key="12">
    <source>
        <dbReference type="Proteomes" id="UP000517916"/>
    </source>
</evidence>
<name>A0ABR6BE67_9PSEU</name>
<evidence type="ECO:0000256" key="9">
    <source>
        <dbReference type="ARBA" id="ARBA00023679"/>
    </source>
</evidence>
<dbReference type="SUPFAM" id="SSF55811">
    <property type="entry name" value="Nudix"/>
    <property type="match status" value="1"/>
</dbReference>
<evidence type="ECO:0000256" key="1">
    <source>
        <dbReference type="ARBA" id="ARBA00001946"/>
    </source>
</evidence>
<dbReference type="EC" id="3.6.1.22" evidence="4"/>
<evidence type="ECO:0000259" key="10">
    <source>
        <dbReference type="PROSITE" id="PS51462"/>
    </source>
</evidence>
<protein>
    <recommendedName>
        <fullName evidence="4">NAD(+) diphosphatase</fullName>
        <ecNumber evidence="4">3.6.1.22</ecNumber>
    </recommendedName>
</protein>
<dbReference type="Pfam" id="PF09296">
    <property type="entry name" value="NUDIX-like"/>
    <property type="match status" value="1"/>
</dbReference>
<dbReference type="InterPro" id="IPR015375">
    <property type="entry name" value="NADH_PPase-like_N"/>
</dbReference>
<evidence type="ECO:0000256" key="2">
    <source>
        <dbReference type="ARBA" id="ARBA00001947"/>
    </source>
</evidence>
<comment type="cofactor">
    <cofactor evidence="1">
        <name>Mg(2+)</name>
        <dbReference type="ChEBI" id="CHEBI:18420"/>
    </cofactor>
</comment>
<dbReference type="InterPro" id="IPR020084">
    <property type="entry name" value="NUDIX_hydrolase_CS"/>
</dbReference>
<dbReference type="GO" id="GO:0016787">
    <property type="term" value="F:hydrolase activity"/>
    <property type="evidence" value="ECO:0007669"/>
    <property type="project" value="UniProtKB-KW"/>
</dbReference>
<keyword evidence="5" id="KW-0479">Metal-binding</keyword>
<dbReference type="Pfam" id="PF00293">
    <property type="entry name" value="NUDIX"/>
    <property type="match status" value="1"/>
</dbReference>
<evidence type="ECO:0000256" key="8">
    <source>
        <dbReference type="ARBA" id="ARBA00023027"/>
    </source>
</evidence>
<dbReference type="InterPro" id="IPR050241">
    <property type="entry name" value="NAD-cap_RNA_hydrolase_NudC"/>
</dbReference>
<dbReference type="NCBIfam" id="NF001299">
    <property type="entry name" value="PRK00241.1"/>
    <property type="match status" value="1"/>
</dbReference>
<keyword evidence="7" id="KW-0460">Magnesium</keyword>
<evidence type="ECO:0000256" key="7">
    <source>
        <dbReference type="ARBA" id="ARBA00022842"/>
    </source>
</evidence>
<comment type="catalytic activity">
    <reaction evidence="9">
        <text>a 5'-end NAD(+)-phospho-ribonucleoside in mRNA + H2O = a 5'-end phospho-adenosine-phospho-ribonucleoside in mRNA + beta-nicotinamide D-ribonucleotide + 2 H(+)</text>
        <dbReference type="Rhea" id="RHEA:60876"/>
        <dbReference type="Rhea" id="RHEA-COMP:15698"/>
        <dbReference type="Rhea" id="RHEA-COMP:15719"/>
        <dbReference type="ChEBI" id="CHEBI:14649"/>
        <dbReference type="ChEBI" id="CHEBI:15377"/>
        <dbReference type="ChEBI" id="CHEBI:15378"/>
        <dbReference type="ChEBI" id="CHEBI:144029"/>
        <dbReference type="ChEBI" id="CHEBI:144051"/>
    </reaction>
    <physiologicalReaction direction="left-to-right" evidence="9">
        <dbReference type="Rhea" id="RHEA:60877"/>
    </physiologicalReaction>
</comment>
<dbReference type="Proteomes" id="UP000517916">
    <property type="component" value="Unassembled WGS sequence"/>
</dbReference>
<dbReference type="InterPro" id="IPR015797">
    <property type="entry name" value="NUDIX_hydrolase-like_dom_sf"/>
</dbReference>
<dbReference type="PROSITE" id="PS00893">
    <property type="entry name" value="NUDIX_BOX"/>
    <property type="match status" value="1"/>
</dbReference>
<comment type="similarity">
    <text evidence="3">Belongs to the Nudix hydrolase family. NudC subfamily.</text>
</comment>
<evidence type="ECO:0000256" key="5">
    <source>
        <dbReference type="ARBA" id="ARBA00022723"/>
    </source>
</evidence>
<dbReference type="Pfam" id="PF09297">
    <property type="entry name" value="Zn_ribbon_NUD"/>
    <property type="match status" value="1"/>
</dbReference>
<keyword evidence="6 11" id="KW-0378">Hydrolase</keyword>
<comment type="cofactor">
    <cofactor evidence="2">
        <name>Zn(2+)</name>
        <dbReference type="ChEBI" id="CHEBI:29105"/>
    </cofactor>
</comment>
<dbReference type="EMBL" id="JACJID010000002">
    <property type="protein sequence ID" value="MBA8925174.1"/>
    <property type="molecule type" value="Genomic_DNA"/>
</dbReference>
<comment type="caution">
    <text evidence="11">The sequence shown here is derived from an EMBL/GenBank/DDBJ whole genome shotgun (WGS) entry which is preliminary data.</text>
</comment>
<keyword evidence="8" id="KW-0520">NAD</keyword>
<dbReference type="Gene3D" id="3.90.79.10">
    <property type="entry name" value="Nucleoside Triphosphate Pyrophosphohydrolase"/>
    <property type="match status" value="1"/>
</dbReference>
<accession>A0ABR6BE67</accession>